<evidence type="ECO:0000313" key="2">
    <source>
        <dbReference type="EMBL" id="MPN29807.1"/>
    </source>
</evidence>
<proteinExistence type="predicted"/>
<protein>
    <submittedName>
        <fullName evidence="2">Uncharacterized protein</fullName>
    </submittedName>
</protein>
<name>A0A645GSC2_9ZZZZ</name>
<accession>A0A645GSC2</accession>
<organism evidence="2">
    <name type="scientific">bioreactor metagenome</name>
    <dbReference type="NCBI Taxonomy" id="1076179"/>
    <lineage>
        <taxon>unclassified sequences</taxon>
        <taxon>metagenomes</taxon>
        <taxon>ecological metagenomes</taxon>
    </lineage>
</organism>
<dbReference type="AlphaFoldDB" id="A0A645GSC2"/>
<evidence type="ECO:0000256" key="1">
    <source>
        <dbReference type="SAM" id="MobiDB-lite"/>
    </source>
</evidence>
<reference evidence="2" key="1">
    <citation type="submission" date="2019-08" db="EMBL/GenBank/DDBJ databases">
        <authorList>
            <person name="Kucharzyk K."/>
            <person name="Murdoch R.W."/>
            <person name="Higgins S."/>
            <person name="Loffler F."/>
        </authorList>
    </citation>
    <scope>NUCLEOTIDE SEQUENCE</scope>
</reference>
<feature type="region of interest" description="Disordered" evidence="1">
    <location>
        <begin position="33"/>
        <end position="65"/>
    </location>
</feature>
<gene>
    <name evidence="2" type="ORF">SDC9_177260</name>
</gene>
<comment type="caution">
    <text evidence="2">The sequence shown here is derived from an EMBL/GenBank/DDBJ whole genome shotgun (WGS) entry which is preliminary data.</text>
</comment>
<dbReference type="EMBL" id="VSSQ01080661">
    <property type="protein sequence ID" value="MPN29807.1"/>
    <property type="molecule type" value="Genomic_DNA"/>
</dbReference>
<sequence length="65" mass="6888">MPKEGSQGAGNRDFFSRSCTGWSGVSRLVLKHEGEDDGIEHTSQAEPDETLAPAEAVSDVAPQTT</sequence>